<dbReference type="Proteomes" id="UP000274922">
    <property type="component" value="Unassembled WGS sequence"/>
</dbReference>
<feature type="domain" description="Integrator complex subunit 3 N-terminal" evidence="2">
    <location>
        <begin position="378"/>
        <end position="520"/>
    </location>
</feature>
<feature type="domain" description="Integrator complex subunit 3 N-terminal" evidence="2">
    <location>
        <begin position="60"/>
        <end position="242"/>
    </location>
</feature>
<feature type="region of interest" description="Disordered" evidence="1">
    <location>
        <begin position="703"/>
        <end position="739"/>
    </location>
</feature>
<feature type="compositionally biased region" description="Low complexity" evidence="1">
    <location>
        <begin position="725"/>
        <end position="739"/>
    </location>
</feature>
<gene>
    <name evidence="3" type="ORF">CXG81DRAFT_25265</name>
</gene>
<dbReference type="InterPro" id="IPR019333">
    <property type="entry name" value="INTS3_N"/>
</dbReference>
<evidence type="ECO:0000256" key="1">
    <source>
        <dbReference type="SAM" id="MobiDB-lite"/>
    </source>
</evidence>
<evidence type="ECO:0000259" key="2">
    <source>
        <dbReference type="Pfam" id="PF10189"/>
    </source>
</evidence>
<feature type="compositionally biased region" description="Low complexity" evidence="1">
    <location>
        <begin position="572"/>
        <end position="587"/>
    </location>
</feature>
<dbReference type="GO" id="GO:0005737">
    <property type="term" value="C:cytoplasm"/>
    <property type="evidence" value="ECO:0007669"/>
    <property type="project" value="TreeGrafter"/>
</dbReference>
<feature type="compositionally biased region" description="Acidic residues" evidence="1">
    <location>
        <begin position="614"/>
        <end position="627"/>
    </location>
</feature>
<feature type="compositionally biased region" description="Basic and acidic residues" evidence="1">
    <location>
        <begin position="628"/>
        <end position="640"/>
    </location>
</feature>
<feature type="compositionally biased region" description="Basic and acidic residues" evidence="1">
    <location>
        <begin position="1382"/>
        <end position="1395"/>
    </location>
</feature>
<dbReference type="PANTHER" id="PTHR13587:SF7">
    <property type="entry name" value="INTEGRATOR COMPLEX SUBUNIT 3"/>
    <property type="match status" value="1"/>
</dbReference>
<dbReference type="InterPro" id="IPR045334">
    <property type="entry name" value="INTS3"/>
</dbReference>
<evidence type="ECO:0000313" key="3">
    <source>
        <dbReference type="EMBL" id="RKP02109.1"/>
    </source>
</evidence>
<reference evidence="4" key="1">
    <citation type="journal article" date="2018" name="Nat. Microbiol.">
        <title>Leveraging single-cell genomics to expand the fungal tree of life.</title>
        <authorList>
            <person name="Ahrendt S.R."/>
            <person name="Quandt C.A."/>
            <person name="Ciobanu D."/>
            <person name="Clum A."/>
            <person name="Salamov A."/>
            <person name="Andreopoulos B."/>
            <person name="Cheng J.F."/>
            <person name="Woyke T."/>
            <person name="Pelin A."/>
            <person name="Henrissat B."/>
            <person name="Reynolds N.K."/>
            <person name="Benny G.L."/>
            <person name="Smith M.E."/>
            <person name="James T.Y."/>
            <person name="Grigoriev I.V."/>
        </authorList>
    </citation>
    <scope>NUCLEOTIDE SEQUENCE [LARGE SCALE GENOMIC DNA]</scope>
    <source>
        <strain evidence="4">ATCC 52028</strain>
    </source>
</reference>
<keyword evidence="4" id="KW-1185">Reference proteome</keyword>
<feature type="region of interest" description="Disordered" evidence="1">
    <location>
        <begin position="1364"/>
        <end position="1395"/>
    </location>
</feature>
<evidence type="ECO:0000313" key="4">
    <source>
        <dbReference type="Proteomes" id="UP000274922"/>
    </source>
</evidence>
<dbReference type="Pfam" id="PF10189">
    <property type="entry name" value="Ints3_N"/>
    <property type="match status" value="2"/>
</dbReference>
<accession>A0A4V1IUX8</accession>
<feature type="compositionally biased region" description="Low complexity" evidence="1">
    <location>
        <begin position="641"/>
        <end position="650"/>
    </location>
</feature>
<dbReference type="STRING" id="1555241.A0A4V1IUX8"/>
<protein>
    <recommendedName>
        <fullName evidence="2">Integrator complex subunit 3 N-terminal domain-containing protein</fullName>
    </recommendedName>
</protein>
<sequence>MQPLAERIFSIQPSLDEPEPVETELEDQYTAFFNLLQGVEISEYNYVVQRKATTPALQATVCCGALFAMLTQHVSLRDTFWQLVVLITKDDYAFLLHRLLQIVTSRRFHLISPQVRQRLFGVVVDVARAPRAHPSINAVLVALLRQCPGGDLRPDALRQHHDTLELLHAVQPWLADAAHPTTRHALIYRALRLGVDLARVKPALGAPWLTIACRLIEAQPLDAAAGVGRDLLRLLYDAMQLPNAAPPGPSDDGADHPPAIATPTAALAATPYLFPEAMGAVWSKLRHPGASRPWRRAMALMQTTPTPPEILAMPITYAMESKLRYFLEAVPKGGEYKLLSWFHARYIHGAPAPAPSMGMPMGMHPQDAARSPTAKSVSEHLYVDIIRFVSACIFPPNQVLASKTLQRWQYFSRILRSHLTSLTTVACAKTALLWDWLFFQPDRDALMRLEPTFLMLYRSAERAPALSASLLDFAVFLVRQGVPIGPDAAAARRRAMNDAMAAVIAGGVLPALRPVLTLTAWSPATVAQWEWLFAPFFALDPAAPAKTVPSAAQMDALLAPTAAGAPTPPPAAAVSARTRSASSAARLLADKQQAHRAAQGGPDEESLEAMPQFSDDENDPDDDDDDDHPGHAADGHDDLRSSAAHAAGAREASDAYTLDRVVVLAEAVANPRRDNAPNPHPRLHDWYELLRMLVYFYHEQHEQNPQPAASGPATPVSLASGGEEPAAAPRHSTASTASSAEPTLYAQAIAAIVAQVHAQATRLAGLTEWDASLWMDPEDPYSATGWGALLFSCHKLLRHESKGKPAATHGAVVADLLFALAQPPSASAAASSAAPAAARSDPASPMGSPVMASAAASAPPLAGLVDDWGLLPIGNVRACVLVHILRSHVFGRAPRPFLKPGARGAAAAAAAAAPAAAASAGTGTIYTSFGTSHPETETSALYHVLCEYTGPYRPRTDLQSATSAPSAGMAPSEQPEAGATTATTAAVAATATTPRERFSACLMHDLFSVLYVHALPLYQVLLGPLLLRFPRWLVGLPDFIRATLRLLSPPQRVLFEQMLAERRIGLFLTAGIPPLGAPTSPPGDAAHRGAHASDHADGNSAAAGPAGAAAPPSMGGAATAAAVTTATQLTAALGASPATAVLLRVTKRATAAAARLGTLIQRVGSWPAWEQARFWSALTAEMQAAYHLGLAQLDGVAAAAAAAGSTSASASIAASVGQSLALDEDLQVYVAVVELLLPRLLDLLKDLETDFMAATLAFAEQSALDAGLPTALSGTAPTRLTSDEQLHHASGLQLAAQQTATAAGVHAWLLALFPTPTVLRHVLTSIVVPDMTPYLQAWWLRSPVRFEQCVMLVLQDLTGVPPPSDVLAGTSGDQATTSGEMADGHQDQDGRAADADRGTIPYTAWAALIAAPAPASASARVERAADPDAMDTDAADADVLALSDRLQLEMVVSSLDAWTRHAARQLRVPRPEAGDGDGDGRAWVWPQSRRLRAQLRAIVDKPAYAFIRENFPHLC</sequence>
<feature type="region of interest" description="Disordered" evidence="1">
    <location>
        <begin position="1077"/>
        <end position="1109"/>
    </location>
</feature>
<feature type="region of interest" description="Disordered" evidence="1">
    <location>
        <begin position="561"/>
        <end position="652"/>
    </location>
</feature>
<name>A0A4V1IUX8_9FUNG</name>
<dbReference type="OrthoDB" id="2021145at2759"/>
<dbReference type="EMBL" id="ML014152">
    <property type="protein sequence ID" value="RKP02109.1"/>
    <property type="molecule type" value="Genomic_DNA"/>
</dbReference>
<feature type="compositionally biased region" description="Basic and acidic residues" evidence="1">
    <location>
        <begin position="1085"/>
        <end position="1097"/>
    </location>
</feature>
<feature type="region of interest" description="Disordered" evidence="1">
    <location>
        <begin position="957"/>
        <end position="983"/>
    </location>
</feature>
<dbReference type="PANTHER" id="PTHR13587">
    <property type="entry name" value="INTEGRATOR COMPLEX SUBUNIT 3"/>
    <property type="match status" value="1"/>
</dbReference>
<proteinExistence type="predicted"/>
<organism evidence="3 4">
    <name type="scientific">Caulochytrium protostelioides</name>
    <dbReference type="NCBI Taxonomy" id="1555241"/>
    <lineage>
        <taxon>Eukaryota</taxon>
        <taxon>Fungi</taxon>
        <taxon>Fungi incertae sedis</taxon>
        <taxon>Chytridiomycota</taxon>
        <taxon>Chytridiomycota incertae sedis</taxon>
        <taxon>Chytridiomycetes</taxon>
        <taxon>Caulochytriales</taxon>
        <taxon>Caulochytriaceae</taxon>
        <taxon>Caulochytrium</taxon>
    </lineage>
</organism>